<keyword evidence="3 8" id="KW-1134">Transmembrane beta strand</keyword>
<organism evidence="12 13">
    <name type="scientific">Pedobacter petrophilus</name>
    <dbReference type="NCBI Taxonomy" id="1908241"/>
    <lineage>
        <taxon>Bacteria</taxon>
        <taxon>Pseudomonadati</taxon>
        <taxon>Bacteroidota</taxon>
        <taxon>Sphingobacteriia</taxon>
        <taxon>Sphingobacteriales</taxon>
        <taxon>Sphingobacteriaceae</taxon>
        <taxon>Pedobacter</taxon>
    </lineage>
</organism>
<keyword evidence="2 8" id="KW-0813">Transport</keyword>
<evidence type="ECO:0000256" key="9">
    <source>
        <dbReference type="RuleBase" id="RU003357"/>
    </source>
</evidence>
<reference evidence="12 13" key="1">
    <citation type="submission" date="2019-11" db="EMBL/GenBank/DDBJ databases">
        <title>Pedobacter petrophilus genome.</title>
        <authorList>
            <person name="Feldbauer M.J."/>
            <person name="Newman J.D."/>
        </authorList>
    </citation>
    <scope>NUCLEOTIDE SEQUENCE [LARGE SCALE GENOMIC DNA]</scope>
    <source>
        <strain evidence="12 13">LMG 29686</strain>
    </source>
</reference>
<dbReference type="GO" id="GO:0009279">
    <property type="term" value="C:cell outer membrane"/>
    <property type="evidence" value="ECO:0007669"/>
    <property type="project" value="UniProtKB-SubCell"/>
</dbReference>
<evidence type="ECO:0000256" key="8">
    <source>
        <dbReference type="PROSITE-ProRule" id="PRU01360"/>
    </source>
</evidence>
<dbReference type="OrthoDB" id="9768177at2"/>
<dbReference type="NCBIfam" id="TIGR04056">
    <property type="entry name" value="OMP_RagA_SusC"/>
    <property type="match status" value="1"/>
</dbReference>
<proteinExistence type="inferred from homology"/>
<dbReference type="InterPro" id="IPR008969">
    <property type="entry name" value="CarboxyPept-like_regulatory"/>
</dbReference>
<keyword evidence="13" id="KW-1185">Reference proteome</keyword>
<keyword evidence="4 8" id="KW-0812">Transmembrane</keyword>
<dbReference type="PROSITE" id="PS52016">
    <property type="entry name" value="TONB_DEPENDENT_REC_3"/>
    <property type="match status" value="1"/>
</dbReference>
<accession>A0A7K0FVU4</accession>
<evidence type="ECO:0000256" key="6">
    <source>
        <dbReference type="ARBA" id="ARBA00023136"/>
    </source>
</evidence>
<dbReference type="SUPFAM" id="SSF49464">
    <property type="entry name" value="Carboxypeptidase regulatory domain-like"/>
    <property type="match status" value="1"/>
</dbReference>
<evidence type="ECO:0000313" key="12">
    <source>
        <dbReference type="EMBL" id="MRX75713.1"/>
    </source>
</evidence>
<keyword evidence="7 8" id="KW-0998">Cell outer membrane</keyword>
<evidence type="ECO:0000256" key="1">
    <source>
        <dbReference type="ARBA" id="ARBA00004571"/>
    </source>
</evidence>
<evidence type="ECO:0000256" key="5">
    <source>
        <dbReference type="ARBA" id="ARBA00023077"/>
    </source>
</evidence>
<dbReference type="SUPFAM" id="SSF56935">
    <property type="entry name" value="Porins"/>
    <property type="match status" value="1"/>
</dbReference>
<evidence type="ECO:0000256" key="4">
    <source>
        <dbReference type="ARBA" id="ARBA00022692"/>
    </source>
</evidence>
<dbReference type="InterPro" id="IPR036942">
    <property type="entry name" value="Beta-barrel_TonB_sf"/>
</dbReference>
<dbReference type="InterPro" id="IPR039426">
    <property type="entry name" value="TonB-dep_rcpt-like"/>
</dbReference>
<dbReference type="AlphaFoldDB" id="A0A7K0FVU4"/>
<dbReference type="EMBL" id="WKKH01000007">
    <property type="protein sequence ID" value="MRX75713.1"/>
    <property type="molecule type" value="Genomic_DNA"/>
</dbReference>
<dbReference type="InterPro" id="IPR037066">
    <property type="entry name" value="Plug_dom_sf"/>
</dbReference>
<comment type="caution">
    <text evidence="12">The sequence shown here is derived from an EMBL/GenBank/DDBJ whole genome shotgun (WGS) entry which is preliminary data.</text>
</comment>
<dbReference type="Gene3D" id="2.40.170.20">
    <property type="entry name" value="TonB-dependent receptor, beta-barrel domain"/>
    <property type="match status" value="1"/>
</dbReference>
<dbReference type="InterPro" id="IPR012910">
    <property type="entry name" value="Plug_dom"/>
</dbReference>
<evidence type="ECO:0000256" key="2">
    <source>
        <dbReference type="ARBA" id="ARBA00022448"/>
    </source>
</evidence>
<gene>
    <name evidence="12" type="ORF">GJU39_06395</name>
</gene>
<keyword evidence="5 9" id="KW-0798">TonB box</keyword>
<protein>
    <submittedName>
        <fullName evidence="12">SusC/RagA family TonB-linked outer membrane protein</fullName>
    </submittedName>
</protein>
<feature type="domain" description="TonB-dependent receptor-like beta-barrel" evidence="10">
    <location>
        <begin position="465"/>
        <end position="947"/>
    </location>
</feature>
<sequence>MKRINSFYKKHEKTSFLLLISIFILLIVSLCLSATAQERLNGIVLGVDGKPLEGITIRSNKGTTTVSSNEGEFSLPLGMGRHKISFSRLNTIELDTVISIPFNGMFKVTLALDDRQLQTVEVSTGYQRLPKERATGSFAQVSGKMLAEQVATDIIGRLEGMVSGYSVDRKSNGGGGYGIIIRGISTLRGIRAPLIVLDNFPYEGDINNINPNDIESVTILKDAAAASIWGARAGNGVVVITSKKAKFNAPLKVSFSGSFKVTDQPDLFYQNKIGVGDFIDVENYLFDQGYYNNVETAADKFALSEVVELRIAARDGRLSAQETARQMDLLRGYDLRSDLNQYVFSKATAQQYSLGLSGGSAKRNWLVSFGADRNTGSLGNPFNRYSLKAEQNIKVTNKLMLGGSLMLTHSLTGRGREDVSGLNTSTGSLPPYTRLSDGDGNPLAVMRDYRASYLANVGGGNLLDWQYFPLEDYKSVTGANRVNAVLASFRAGYQLMDWLKLTASYQFEQQDSQNNTNYLEGSYFTRNLVNLFSTVDANGIFKRNIPSGTIRDRGLSLLTAHNGRGQVDINKTFGRHSIVGLAGAEIRSTAVDGENKRVYGVNESTLTSGVVDYVNAYRTFINGANAFVPNVDSFSGSISRFVSLFANAAYTYDERYTVSLSGRRDASNLFGLATNDKWNPLFSSGLAWNISREKFYKSALLPLLKLRMTFGASGNTDPKGSAATSIIFSSINSPYTQSPYAIFNNFNNPELKWERIYMFNAGLDFGFKGDRIKGSVEVFRKKSIDLLALNPIDLTAGIGYTVVKNSGSIQGDGLDLEINTINTTGKFLWSSDFFFNYYKDKVVKNYMGAFNGRGLVAGNLSSAGIVGYPLFSMFSYKWAGLDPKTGDPQGTQAGVVNKNYSSLIGTSLRLEDMVYHGSALPVFSGALGNSFSYGRFNASIRLSYKLGYYFRKPSLSYTSLFVGRNGNGAFASRWQKPGDESFTDVPSMVYPASSSRDEFYFGSEVNVLKGDHIRLQYINIGFDILGHNTKNKFLSQANIFIVASNLGIIWRENREHIDPDFAAIPDPKSIAIGFKTNL</sequence>
<dbReference type="Pfam" id="PF07715">
    <property type="entry name" value="Plug"/>
    <property type="match status" value="1"/>
</dbReference>
<dbReference type="RefSeq" id="WP_154279868.1">
    <property type="nucleotide sequence ID" value="NZ_JBHUJQ010000001.1"/>
</dbReference>
<comment type="similarity">
    <text evidence="8 9">Belongs to the TonB-dependent receptor family.</text>
</comment>
<evidence type="ECO:0000259" key="10">
    <source>
        <dbReference type="Pfam" id="PF00593"/>
    </source>
</evidence>
<dbReference type="InterPro" id="IPR023996">
    <property type="entry name" value="TonB-dep_OMP_SusC/RagA"/>
</dbReference>
<feature type="domain" description="TonB-dependent receptor plug" evidence="11">
    <location>
        <begin position="131"/>
        <end position="237"/>
    </location>
</feature>
<dbReference type="NCBIfam" id="TIGR04057">
    <property type="entry name" value="SusC_RagA_signa"/>
    <property type="match status" value="1"/>
</dbReference>
<dbReference type="Proteomes" id="UP000487757">
    <property type="component" value="Unassembled WGS sequence"/>
</dbReference>
<dbReference type="InterPro" id="IPR000531">
    <property type="entry name" value="Beta-barrel_TonB"/>
</dbReference>
<evidence type="ECO:0000256" key="3">
    <source>
        <dbReference type="ARBA" id="ARBA00022452"/>
    </source>
</evidence>
<dbReference type="InterPro" id="IPR023997">
    <property type="entry name" value="TonB-dep_OMP_SusC/RagA_CS"/>
</dbReference>
<evidence type="ECO:0000259" key="11">
    <source>
        <dbReference type="Pfam" id="PF07715"/>
    </source>
</evidence>
<name>A0A7K0FVU4_9SPHI</name>
<evidence type="ECO:0000256" key="7">
    <source>
        <dbReference type="ARBA" id="ARBA00023237"/>
    </source>
</evidence>
<evidence type="ECO:0000313" key="13">
    <source>
        <dbReference type="Proteomes" id="UP000487757"/>
    </source>
</evidence>
<keyword evidence="6 8" id="KW-0472">Membrane</keyword>
<dbReference type="Pfam" id="PF00593">
    <property type="entry name" value="TonB_dep_Rec_b-barrel"/>
    <property type="match status" value="1"/>
</dbReference>
<comment type="subcellular location">
    <subcellularLocation>
        <location evidence="1 8">Cell outer membrane</location>
        <topology evidence="1 8">Multi-pass membrane protein</topology>
    </subcellularLocation>
</comment>
<dbReference type="Gene3D" id="2.170.130.10">
    <property type="entry name" value="TonB-dependent receptor, plug domain"/>
    <property type="match status" value="1"/>
</dbReference>